<keyword evidence="1" id="KW-0614">Plasmid</keyword>
<dbReference type="EMBL" id="CP022605">
    <property type="protein sequence ID" value="ASV87879.1"/>
    <property type="molecule type" value="Genomic_DNA"/>
</dbReference>
<reference evidence="1 2" key="1">
    <citation type="submission" date="2017-07" db="EMBL/GenBank/DDBJ databases">
        <title>Phylogenetic study on the rhizospheric bacterium Ochrobactrum sp. A44.</title>
        <authorList>
            <person name="Krzyzanowska D.M."/>
            <person name="Ossowicki A."/>
            <person name="Rajewska M."/>
            <person name="Maciag T."/>
            <person name="Kaczynski Z."/>
            <person name="Czerwicka M."/>
            <person name="Jafra S."/>
        </authorList>
    </citation>
    <scope>NUCLEOTIDE SEQUENCE [LARGE SCALE GENOMIC DNA]</scope>
    <source>
        <strain evidence="1 2">A44</strain>
        <plasmid evidence="1 2">unnamed1</plasmid>
    </source>
</reference>
<protein>
    <submittedName>
        <fullName evidence="1">Uncharacterized protein</fullName>
    </submittedName>
</protein>
<dbReference type="KEGG" id="och:CES85_3741"/>
<accession>A0A248UNI3</accession>
<evidence type="ECO:0000313" key="1">
    <source>
        <dbReference type="EMBL" id="ASV87879.1"/>
    </source>
</evidence>
<gene>
    <name evidence="1" type="ORF">CES85_3741</name>
</gene>
<dbReference type="AlphaFoldDB" id="A0A248UNI3"/>
<dbReference type="Proteomes" id="UP000215256">
    <property type="component" value="Plasmid unnamed1"/>
</dbReference>
<sequence>MIYMRNWNIVARHFCAKGPVSVSLCGGQVVTQNRYNTDLCDLDPNRVYAIKSAQ</sequence>
<name>A0A248UNI3_9HYPH</name>
<proteinExistence type="predicted"/>
<evidence type="ECO:0000313" key="2">
    <source>
        <dbReference type="Proteomes" id="UP000215256"/>
    </source>
</evidence>
<organism evidence="1 2">
    <name type="scientific">Ochrobactrum quorumnocens</name>
    <dbReference type="NCBI Taxonomy" id="271865"/>
    <lineage>
        <taxon>Bacteria</taxon>
        <taxon>Pseudomonadati</taxon>
        <taxon>Pseudomonadota</taxon>
        <taxon>Alphaproteobacteria</taxon>
        <taxon>Hyphomicrobiales</taxon>
        <taxon>Brucellaceae</taxon>
        <taxon>Brucella/Ochrobactrum group</taxon>
        <taxon>Ochrobactrum</taxon>
    </lineage>
</organism>
<geneLocation type="plasmid" evidence="1 2">
    <name>unnamed1</name>
</geneLocation>